<comment type="caution">
    <text evidence="1">The sequence shown here is derived from an EMBL/GenBank/DDBJ whole genome shotgun (WGS) entry which is preliminary data.</text>
</comment>
<protein>
    <submittedName>
        <fullName evidence="1">Uncharacterized protein</fullName>
    </submittedName>
</protein>
<gene>
    <name evidence="1" type="ORF">AV530_007688</name>
</gene>
<dbReference type="AlphaFoldDB" id="A0A1V4JYR0"/>
<organism evidence="1 2">
    <name type="scientific">Patagioenas fasciata monilis</name>
    <dbReference type="NCBI Taxonomy" id="372326"/>
    <lineage>
        <taxon>Eukaryota</taxon>
        <taxon>Metazoa</taxon>
        <taxon>Chordata</taxon>
        <taxon>Craniata</taxon>
        <taxon>Vertebrata</taxon>
        <taxon>Euteleostomi</taxon>
        <taxon>Archelosauria</taxon>
        <taxon>Archosauria</taxon>
        <taxon>Dinosauria</taxon>
        <taxon>Saurischia</taxon>
        <taxon>Theropoda</taxon>
        <taxon>Coelurosauria</taxon>
        <taxon>Aves</taxon>
        <taxon>Neognathae</taxon>
        <taxon>Neoaves</taxon>
        <taxon>Columbimorphae</taxon>
        <taxon>Columbiformes</taxon>
        <taxon>Columbidae</taxon>
        <taxon>Patagioenas</taxon>
    </lineage>
</organism>
<evidence type="ECO:0000313" key="1">
    <source>
        <dbReference type="EMBL" id="OPJ77348.1"/>
    </source>
</evidence>
<dbReference type="Proteomes" id="UP000190648">
    <property type="component" value="Unassembled WGS sequence"/>
</dbReference>
<proteinExistence type="predicted"/>
<accession>A0A1V4JYR0</accession>
<evidence type="ECO:0000313" key="2">
    <source>
        <dbReference type="Proteomes" id="UP000190648"/>
    </source>
</evidence>
<reference evidence="1 2" key="1">
    <citation type="submission" date="2016-02" db="EMBL/GenBank/DDBJ databases">
        <title>Band-tailed pigeon sequencing and assembly.</title>
        <authorList>
            <person name="Soares A.E."/>
            <person name="Novak B.J."/>
            <person name="Rice E.S."/>
            <person name="O'Connell B."/>
            <person name="Chang D."/>
            <person name="Weber S."/>
            <person name="Shapiro B."/>
        </authorList>
    </citation>
    <scope>NUCLEOTIDE SEQUENCE [LARGE SCALE GENOMIC DNA]</scope>
    <source>
        <strain evidence="1">BTP2013</strain>
        <tissue evidence="1">Blood</tissue>
    </source>
</reference>
<sequence length="117" mass="13025">MEINSKPKETNKTNTLKKNHFASVSEANGNNIKYLWKKVCSPHPATAKVIFFSQEHLACLLADSLFGGTRLSREVVIREEEGDLTELPQSSGLMVNRLAPSAFPKENLIDPQNCVKL</sequence>
<dbReference type="EMBL" id="LSYS01005497">
    <property type="protein sequence ID" value="OPJ77348.1"/>
    <property type="molecule type" value="Genomic_DNA"/>
</dbReference>
<name>A0A1V4JYR0_PATFA</name>
<keyword evidence="2" id="KW-1185">Reference proteome</keyword>